<keyword evidence="3" id="KW-1185">Reference proteome</keyword>
<dbReference type="AlphaFoldDB" id="A0AAD5CCZ3"/>
<gene>
    <name evidence="2" type="ORF">M8C21_000494</name>
</gene>
<evidence type="ECO:0000313" key="2">
    <source>
        <dbReference type="EMBL" id="KAI7739728.1"/>
    </source>
</evidence>
<proteinExistence type="predicted"/>
<evidence type="ECO:0000256" key="1">
    <source>
        <dbReference type="SAM" id="Coils"/>
    </source>
</evidence>
<evidence type="ECO:0000313" key="3">
    <source>
        <dbReference type="Proteomes" id="UP001206925"/>
    </source>
</evidence>
<dbReference type="Proteomes" id="UP001206925">
    <property type="component" value="Unassembled WGS sequence"/>
</dbReference>
<name>A0AAD5CCZ3_AMBAR</name>
<comment type="caution">
    <text evidence="2">The sequence shown here is derived from an EMBL/GenBank/DDBJ whole genome shotgun (WGS) entry which is preliminary data.</text>
</comment>
<organism evidence="2 3">
    <name type="scientific">Ambrosia artemisiifolia</name>
    <name type="common">Common ragweed</name>
    <dbReference type="NCBI Taxonomy" id="4212"/>
    <lineage>
        <taxon>Eukaryota</taxon>
        <taxon>Viridiplantae</taxon>
        <taxon>Streptophyta</taxon>
        <taxon>Embryophyta</taxon>
        <taxon>Tracheophyta</taxon>
        <taxon>Spermatophyta</taxon>
        <taxon>Magnoliopsida</taxon>
        <taxon>eudicotyledons</taxon>
        <taxon>Gunneridae</taxon>
        <taxon>Pentapetalae</taxon>
        <taxon>asterids</taxon>
        <taxon>campanulids</taxon>
        <taxon>Asterales</taxon>
        <taxon>Asteraceae</taxon>
        <taxon>Asteroideae</taxon>
        <taxon>Heliantheae alliance</taxon>
        <taxon>Heliantheae</taxon>
        <taxon>Ambrosia</taxon>
    </lineage>
</organism>
<accession>A0AAD5CCZ3</accession>
<protein>
    <submittedName>
        <fullName evidence="2">Uncharacterized protein</fullName>
    </submittedName>
</protein>
<sequence>MEMLRNAKEEELNAIIDELRANYAVLQEQFAKEESEKLAAAERCVGCCRLWR</sequence>
<reference evidence="2" key="1">
    <citation type="submission" date="2022-06" db="EMBL/GenBank/DDBJ databases">
        <title>Uncovering the hologenomic basis of an extraordinary plant invasion.</title>
        <authorList>
            <person name="Bieker V.C."/>
            <person name="Martin M.D."/>
            <person name="Gilbert T."/>
            <person name="Hodgins K."/>
            <person name="Battlay P."/>
            <person name="Petersen B."/>
            <person name="Wilson J."/>
        </authorList>
    </citation>
    <scope>NUCLEOTIDE SEQUENCE</scope>
    <source>
        <strain evidence="2">AA19_3_7</strain>
        <tissue evidence="2">Leaf</tissue>
    </source>
</reference>
<dbReference type="EMBL" id="JAMZMK010008574">
    <property type="protein sequence ID" value="KAI7739728.1"/>
    <property type="molecule type" value="Genomic_DNA"/>
</dbReference>
<feature type="coiled-coil region" evidence="1">
    <location>
        <begin position="9"/>
        <end position="36"/>
    </location>
</feature>
<keyword evidence="1" id="KW-0175">Coiled coil</keyword>